<evidence type="ECO:0000313" key="2">
    <source>
        <dbReference type="EMBL" id="KAH7300047.1"/>
    </source>
</evidence>
<dbReference type="OMA" id="DPHGYDS"/>
<feature type="region of interest" description="Disordered" evidence="1">
    <location>
        <begin position="118"/>
        <end position="207"/>
    </location>
</feature>
<evidence type="ECO:0000313" key="3">
    <source>
        <dbReference type="Proteomes" id="UP000825935"/>
    </source>
</evidence>
<comment type="caution">
    <text evidence="2">The sequence shown here is derived from an EMBL/GenBank/DDBJ whole genome shotgun (WGS) entry which is preliminary data.</text>
</comment>
<feature type="compositionally biased region" description="Basic and acidic residues" evidence="1">
    <location>
        <begin position="118"/>
        <end position="129"/>
    </location>
</feature>
<dbReference type="OrthoDB" id="1714508at2759"/>
<evidence type="ECO:0008006" key="4">
    <source>
        <dbReference type="Google" id="ProtNLM"/>
    </source>
</evidence>
<dbReference type="Proteomes" id="UP000825935">
    <property type="component" value="Chromosome 24"/>
</dbReference>
<dbReference type="GO" id="GO:0005634">
    <property type="term" value="C:nucleus"/>
    <property type="evidence" value="ECO:0007669"/>
    <property type="project" value="TreeGrafter"/>
</dbReference>
<gene>
    <name evidence="2" type="ORF">KP509_24G042400</name>
</gene>
<feature type="region of interest" description="Disordered" evidence="1">
    <location>
        <begin position="1"/>
        <end position="42"/>
    </location>
</feature>
<name>A0A8T2RWS8_CERRI</name>
<dbReference type="PANTHER" id="PTHR13464:SF0">
    <property type="entry name" value="SAP30-BINDING PROTEIN"/>
    <property type="match status" value="1"/>
</dbReference>
<dbReference type="PANTHER" id="PTHR13464">
    <property type="entry name" value="TRANSCRIPTIONAL REGULATOR PROTEIN HCNGP"/>
    <property type="match status" value="1"/>
</dbReference>
<dbReference type="Pfam" id="PF07818">
    <property type="entry name" value="HCNGP"/>
    <property type="match status" value="1"/>
</dbReference>
<organism evidence="2 3">
    <name type="scientific">Ceratopteris richardii</name>
    <name type="common">Triangle waterfern</name>
    <dbReference type="NCBI Taxonomy" id="49495"/>
    <lineage>
        <taxon>Eukaryota</taxon>
        <taxon>Viridiplantae</taxon>
        <taxon>Streptophyta</taxon>
        <taxon>Embryophyta</taxon>
        <taxon>Tracheophyta</taxon>
        <taxon>Polypodiopsida</taxon>
        <taxon>Polypodiidae</taxon>
        <taxon>Polypodiales</taxon>
        <taxon>Pteridineae</taxon>
        <taxon>Pteridaceae</taxon>
        <taxon>Parkerioideae</taxon>
        <taxon>Ceratopteris</taxon>
    </lineage>
</organism>
<proteinExistence type="predicted"/>
<accession>A0A8T2RWS8</accession>
<feature type="compositionally biased region" description="Basic and acidic residues" evidence="1">
    <location>
        <begin position="186"/>
        <end position="203"/>
    </location>
</feature>
<dbReference type="InterPro" id="IPR012479">
    <property type="entry name" value="SAP30BP"/>
</dbReference>
<feature type="compositionally biased region" description="Basic and acidic residues" evidence="1">
    <location>
        <begin position="243"/>
        <end position="262"/>
    </location>
</feature>
<dbReference type="GO" id="GO:0006355">
    <property type="term" value="P:regulation of DNA-templated transcription"/>
    <property type="evidence" value="ECO:0007669"/>
    <property type="project" value="InterPro"/>
</dbReference>
<protein>
    <recommendedName>
        <fullName evidence="4">SAP30-binding protein</fullName>
    </recommendedName>
</protein>
<dbReference type="EMBL" id="CM035429">
    <property type="protein sequence ID" value="KAH7300047.1"/>
    <property type="molecule type" value="Genomic_DNA"/>
</dbReference>
<evidence type="ECO:0000256" key="1">
    <source>
        <dbReference type="SAM" id="MobiDB-lite"/>
    </source>
</evidence>
<keyword evidence="3" id="KW-1185">Reference proteome</keyword>
<feature type="region of interest" description="Disordered" evidence="1">
    <location>
        <begin position="242"/>
        <end position="262"/>
    </location>
</feature>
<dbReference type="AlphaFoldDB" id="A0A8T2RWS8"/>
<sequence length="262" mass="28954">MTTVPTIDILDQEMPDKTLPAEGEPDADPLADFLPPPPTTKCSQELQNKFAKFLAYKNAGRSFNEELRKSKGYRNPDFLERAVKHQEIDQIGSCFKKEIFNPHGYDASDFYDALAQEYKREQERKEQAKKQSQRVDFVHGGVQTAPISALSDKAKHAIPITSEHRDQSGSGQQGPPTASEALPKSESGRSSKKSKWDKVETDNKIPTMISSTVAKSALAAATAHTALLTANAGGGYASFVLQKRKEAEERSRSTERKSERKG</sequence>
<reference evidence="2" key="1">
    <citation type="submission" date="2021-08" db="EMBL/GenBank/DDBJ databases">
        <title>WGS assembly of Ceratopteris richardii.</title>
        <authorList>
            <person name="Marchant D.B."/>
            <person name="Chen G."/>
            <person name="Jenkins J."/>
            <person name="Shu S."/>
            <person name="Leebens-Mack J."/>
            <person name="Grimwood J."/>
            <person name="Schmutz J."/>
            <person name="Soltis P."/>
            <person name="Soltis D."/>
            <person name="Chen Z.-H."/>
        </authorList>
    </citation>
    <scope>NUCLEOTIDE SEQUENCE</scope>
    <source>
        <strain evidence="2">Whitten #5841</strain>
        <tissue evidence="2">Leaf</tissue>
    </source>
</reference>